<accession>A0ACB8ASG3</accession>
<protein>
    <submittedName>
        <fullName evidence="1">Pyridoxal phosphate-dependent transferase</fullName>
    </submittedName>
</protein>
<comment type="caution">
    <text evidence="1">The sequence shown here is derived from an EMBL/GenBank/DDBJ whole genome shotgun (WGS) entry which is preliminary data.</text>
</comment>
<proteinExistence type="predicted"/>
<reference evidence="1" key="1">
    <citation type="journal article" date="2021" name="New Phytol.">
        <title>Evolutionary innovations through gain and loss of genes in the ectomycorrhizal Boletales.</title>
        <authorList>
            <person name="Wu G."/>
            <person name="Miyauchi S."/>
            <person name="Morin E."/>
            <person name="Kuo A."/>
            <person name="Drula E."/>
            <person name="Varga T."/>
            <person name="Kohler A."/>
            <person name="Feng B."/>
            <person name="Cao Y."/>
            <person name="Lipzen A."/>
            <person name="Daum C."/>
            <person name="Hundley H."/>
            <person name="Pangilinan J."/>
            <person name="Johnson J."/>
            <person name="Barry K."/>
            <person name="LaButti K."/>
            <person name="Ng V."/>
            <person name="Ahrendt S."/>
            <person name="Min B."/>
            <person name="Choi I.G."/>
            <person name="Park H."/>
            <person name="Plett J.M."/>
            <person name="Magnuson J."/>
            <person name="Spatafora J.W."/>
            <person name="Nagy L.G."/>
            <person name="Henrissat B."/>
            <person name="Grigoriev I.V."/>
            <person name="Yang Z.L."/>
            <person name="Xu J."/>
            <person name="Martin F.M."/>
        </authorList>
    </citation>
    <scope>NUCLEOTIDE SEQUENCE</scope>
    <source>
        <strain evidence="1">ATCC 28755</strain>
    </source>
</reference>
<keyword evidence="2" id="KW-1185">Reference proteome</keyword>
<dbReference type="Proteomes" id="UP000790377">
    <property type="component" value="Unassembled WGS sequence"/>
</dbReference>
<evidence type="ECO:0000313" key="2">
    <source>
        <dbReference type="Proteomes" id="UP000790377"/>
    </source>
</evidence>
<organism evidence="1 2">
    <name type="scientific">Hygrophoropsis aurantiaca</name>
    <dbReference type="NCBI Taxonomy" id="72124"/>
    <lineage>
        <taxon>Eukaryota</taxon>
        <taxon>Fungi</taxon>
        <taxon>Dikarya</taxon>
        <taxon>Basidiomycota</taxon>
        <taxon>Agaricomycotina</taxon>
        <taxon>Agaricomycetes</taxon>
        <taxon>Agaricomycetidae</taxon>
        <taxon>Boletales</taxon>
        <taxon>Coniophorineae</taxon>
        <taxon>Hygrophoropsidaceae</taxon>
        <taxon>Hygrophoropsis</taxon>
    </lineage>
</organism>
<dbReference type="EMBL" id="MU267593">
    <property type="protein sequence ID" value="KAH7916089.1"/>
    <property type="molecule type" value="Genomic_DNA"/>
</dbReference>
<keyword evidence="1" id="KW-0808">Transferase</keyword>
<gene>
    <name evidence="1" type="ORF">BJ138DRAFT_996280</name>
</gene>
<sequence length="536" mass="60231">MNSEKHSKAIDLSHHFSEVAKTRKPSPLKELSKYFGRKDLISLGGGLPHPAYFPLSGLSVDALVPDSFALAPAEHSSSLSWLWKLLGANTSPKEKTASVYIPKYSTDTNDINLAAALQYGAAVGQPQLQNFLRQFVSQVYQPAFEDFTTLIHTGNTDGWCRAFGSFCNPGEGVLMEEWNYPSAMAAMLPSNIRPVTVAMDGQGMRSDALEKVLSEWDEEVRQMPRPHVLYIVPVGQNPCGTTMKSARKEQIYDVCVKYDVIIVEDDPYFFMQLGDYEMKSVRSPFTSHSSGRDQAARFVSSLEPSFLRYDYQGRVVRLDTFSKTIAPGSRLGFFTCNPIFAERFERQGETSTQSPCGFGQSIVTKILTNWKYDGYIRWLQGLRTEYAQRRDFFIDCLAEEFDLQAAPAPAGIWEGCLTYQAFSNRRISNTTEKSSPLFSFVPPNAGMFVWLKLNLERHPSFTSEAEGTLEFKLWTLLAEDGVIFAPGWFFPTDDVATSDVGAGHFRISYSNAEYANLKKAVTVFGRVIREFFNEQN</sequence>
<name>A0ACB8ASG3_9AGAM</name>
<evidence type="ECO:0000313" key="1">
    <source>
        <dbReference type="EMBL" id="KAH7916089.1"/>
    </source>
</evidence>